<dbReference type="GO" id="GO:0048288">
    <property type="term" value="P:nuclear membrane fusion involved in karyogamy"/>
    <property type="evidence" value="ECO:0007669"/>
    <property type="project" value="UniProtKB-UniRule"/>
</dbReference>
<keyword evidence="8" id="KW-1133">Transmembrane helix</keyword>
<dbReference type="GO" id="GO:0005789">
    <property type="term" value="C:endoplasmic reticulum membrane"/>
    <property type="evidence" value="ECO:0007669"/>
    <property type="project" value="UniProtKB-SubCell"/>
</dbReference>
<proteinExistence type="inferred from homology"/>
<name>G3BBV9_CANTC</name>
<keyword evidence="7 13" id="KW-0256">Endoplasmic reticulum</keyword>
<dbReference type="AlphaFoldDB" id="G3BBV9"/>
<dbReference type="EMBL" id="GL996528">
    <property type="protein sequence ID" value="EGV60091.1"/>
    <property type="molecule type" value="Genomic_DNA"/>
</dbReference>
<keyword evidence="10" id="KW-0325">Glycoprotein</keyword>
<keyword evidence="9" id="KW-0472">Membrane</keyword>
<dbReference type="Pfam" id="PF04163">
    <property type="entry name" value="Tht1"/>
    <property type="match status" value="1"/>
</dbReference>
<evidence type="ECO:0000256" key="9">
    <source>
        <dbReference type="ARBA" id="ARBA00023136"/>
    </source>
</evidence>
<accession>G3BBV9</accession>
<dbReference type="GO" id="GO:0000742">
    <property type="term" value="P:karyogamy involved in conjugation with cellular fusion"/>
    <property type="evidence" value="ECO:0007669"/>
    <property type="project" value="UniProtKB-UniRule"/>
</dbReference>
<dbReference type="OrthoDB" id="5311848at2759"/>
<evidence type="ECO:0000313" key="14">
    <source>
        <dbReference type="EMBL" id="EGV60091.1"/>
    </source>
</evidence>
<evidence type="ECO:0000256" key="6">
    <source>
        <dbReference type="ARBA" id="ARBA00022729"/>
    </source>
</evidence>
<dbReference type="PANTHER" id="PTHR28012:SF1">
    <property type="entry name" value="NUCLEAR FUSION PROTEIN KAR5"/>
    <property type="match status" value="1"/>
</dbReference>
<comment type="similarity">
    <text evidence="2 13">Belongs to the KAR5 family.</text>
</comment>
<gene>
    <name evidence="14" type="ORF">CANTEDRAFT_110183</name>
</gene>
<evidence type="ECO:0000256" key="12">
    <source>
        <dbReference type="ARBA" id="ARBA00031468"/>
    </source>
</evidence>
<evidence type="ECO:0000256" key="13">
    <source>
        <dbReference type="RuleBase" id="RU368082"/>
    </source>
</evidence>
<comment type="subcellular location">
    <subcellularLocation>
        <location evidence="13">Endoplasmic reticulum membrane</location>
    </subcellularLocation>
    <subcellularLocation>
        <location evidence="13">Nucleus membrane</location>
    </subcellularLocation>
</comment>
<keyword evidence="15" id="KW-1185">Reference proteome</keyword>
<protein>
    <recommendedName>
        <fullName evidence="3">Nuclear fusion protein KAR5</fullName>
    </recommendedName>
    <alternativeName>
        <fullName evidence="12">Karyogamy protein 5</fullName>
    </alternativeName>
</protein>
<reference evidence="14 15" key="1">
    <citation type="journal article" date="2011" name="Proc. Natl. Acad. Sci. U.S.A.">
        <title>Comparative genomics of xylose-fermenting fungi for enhanced biofuel production.</title>
        <authorList>
            <person name="Wohlbach D.J."/>
            <person name="Kuo A."/>
            <person name="Sato T.K."/>
            <person name="Potts K.M."/>
            <person name="Salamov A.A."/>
            <person name="LaButti K.M."/>
            <person name="Sun H."/>
            <person name="Clum A."/>
            <person name="Pangilinan J.L."/>
            <person name="Lindquist E.A."/>
            <person name="Lucas S."/>
            <person name="Lapidus A."/>
            <person name="Jin M."/>
            <person name="Gunawan C."/>
            <person name="Balan V."/>
            <person name="Dale B.E."/>
            <person name="Jeffries T.W."/>
            <person name="Zinkel R."/>
            <person name="Barry K.W."/>
            <person name="Grigoriev I.V."/>
            <person name="Gasch A.P."/>
        </authorList>
    </citation>
    <scope>NUCLEOTIDE SEQUENCE [LARGE SCALE GENOMIC DNA]</scope>
    <source>
        <strain evidence="15">ATCC 10573 / BCRC 21748 / CBS 615 / JCM 9827 / NBRC 10315 / NRRL Y-1498 / VKM Y-70</strain>
    </source>
</reference>
<evidence type="ECO:0000256" key="11">
    <source>
        <dbReference type="ARBA" id="ARBA00023242"/>
    </source>
</evidence>
<evidence type="ECO:0000256" key="8">
    <source>
        <dbReference type="ARBA" id="ARBA00022989"/>
    </source>
</evidence>
<dbReference type="eggNOG" id="ENOG502QVCQ">
    <property type="taxonomic scope" value="Eukaryota"/>
</dbReference>
<evidence type="ECO:0000313" key="15">
    <source>
        <dbReference type="Proteomes" id="UP000000707"/>
    </source>
</evidence>
<dbReference type="Proteomes" id="UP000000707">
    <property type="component" value="Unassembled WGS sequence"/>
</dbReference>
<keyword evidence="11 13" id="KW-0539">Nucleus</keyword>
<evidence type="ECO:0000256" key="1">
    <source>
        <dbReference type="ARBA" id="ARBA00003389"/>
    </source>
</evidence>
<keyword evidence="4 13" id="KW-0415">Karyogamy</keyword>
<comment type="function">
    <text evidence="1 13">Required for nuclear membrane fusion during karyogamy.</text>
</comment>
<dbReference type="InterPro" id="IPR007292">
    <property type="entry name" value="Nuclear_fusion_Kar5"/>
</dbReference>
<organism evidence="15">
    <name type="scientific">Candida tenuis (strain ATCC 10573 / BCRC 21748 / CBS 615 / JCM 9827 / NBRC 10315 / NRRL Y-1498 / VKM Y-70)</name>
    <name type="common">Yeast</name>
    <name type="synonym">Yamadazyma tenuis</name>
    <dbReference type="NCBI Taxonomy" id="590646"/>
    <lineage>
        <taxon>Eukaryota</taxon>
        <taxon>Fungi</taxon>
        <taxon>Dikarya</taxon>
        <taxon>Ascomycota</taxon>
        <taxon>Saccharomycotina</taxon>
        <taxon>Pichiomycetes</taxon>
        <taxon>Debaryomycetaceae</taxon>
        <taxon>Yamadazyma</taxon>
    </lineage>
</organism>
<evidence type="ECO:0000256" key="3">
    <source>
        <dbReference type="ARBA" id="ARBA00021601"/>
    </source>
</evidence>
<evidence type="ECO:0000256" key="5">
    <source>
        <dbReference type="ARBA" id="ARBA00022692"/>
    </source>
</evidence>
<feature type="non-terminal residue" evidence="14">
    <location>
        <position position="118"/>
    </location>
</feature>
<evidence type="ECO:0000256" key="4">
    <source>
        <dbReference type="ARBA" id="ARBA00022459"/>
    </source>
</evidence>
<evidence type="ECO:0000256" key="2">
    <source>
        <dbReference type="ARBA" id="ARBA00010473"/>
    </source>
</evidence>
<dbReference type="GO" id="GO:0031965">
    <property type="term" value="C:nuclear membrane"/>
    <property type="evidence" value="ECO:0007669"/>
    <property type="project" value="UniProtKB-SubCell"/>
</dbReference>
<keyword evidence="5" id="KW-0812">Transmembrane</keyword>
<evidence type="ECO:0000256" key="10">
    <source>
        <dbReference type="ARBA" id="ARBA00023180"/>
    </source>
</evidence>
<dbReference type="PANTHER" id="PTHR28012">
    <property type="entry name" value="NUCLEAR FUSION PROTEIN KAR5"/>
    <property type="match status" value="1"/>
</dbReference>
<evidence type="ECO:0000256" key="7">
    <source>
        <dbReference type="ARBA" id="ARBA00022824"/>
    </source>
</evidence>
<sequence length="118" mass="13534">MEELGSYSHINLESYCVKNALREALNNCQKHGVESLDLETKKSSALSLTLCEMGNLRLKPPEVCQNPISVNDCISSLEKVPQYWTLFSGNYREIRKICFEESLPFEKDQILEVYNNIT</sequence>
<dbReference type="HOGENOM" id="CLU_1997912_0_0_1"/>
<keyword evidence="6 13" id="KW-0732">Signal</keyword>